<dbReference type="GO" id="GO:0005886">
    <property type="term" value="C:plasma membrane"/>
    <property type="evidence" value="ECO:0007669"/>
    <property type="project" value="UniProtKB-SubCell"/>
</dbReference>
<dbReference type="Proteomes" id="UP001197795">
    <property type="component" value="Unassembled WGS sequence"/>
</dbReference>
<evidence type="ECO:0000256" key="3">
    <source>
        <dbReference type="ARBA" id="ARBA00022692"/>
    </source>
</evidence>
<evidence type="ECO:0000313" key="8">
    <source>
        <dbReference type="Proteomes" id="UP001197795"/>
    </source>
</evidence>
<dbReference type="InterPro" id="IPR050833">
    <property type="entry name" value="Poly_Biosynth_Transport"/>
</dbReference>
<dbReference type="RefSeq" id="WP_227733366.1">
    <property type="nucleotide sequence ID" value="NZ_JAJEPV010000022.1"/>
</dbReference>
<comment type="caution">
    <text evidence="7">The sequence shown here is derived from an EMBL/GenBank/DDBJ whole genome shotgun (WGS) entry which is preliminary data.</text>
</comment>
<keyword evidence="4 6" id="KW-1133">Transmembrane helix</keyword>
<evidence type="ECO:0008006" key="9">
    <source>
        <dbReference type="Google" id="ProtNLM"/>
    </source>
</evidence>
<sequence>MKRTQKSIINVIASVGTNAIILITAFIVQKALVSTMGGDYNGINGLFSSIISMMSLADLGIGTAIIYHMYQPVAERDTAKINTLLHFYKKCYIVISGVVLLIGVVVGLFLPMLVGDVEIPDSIYLIYALFLVDCLCSYFLAYKKSLLYADMMNYIPDTIYFVTYLVQNVLQVYVLVAFHNFILFLIVKTMGKVVSNLLISLYISKKYPFTREKDVAPVPEEVKTDIVTKVKGLLCHKLGKMLVTGSDSIVITGVLGLGVMNLYTNYHLIIGGITALLNRIFETLTNSVGNFLLDSNREGNREVYRKIDFINFWCFGCVAVGMYAVLQPMVTLWLGEDFLFDKTVLFVLVVNFYMEGMRASVNTFKEAAGIFHEDRRIPLVEAVVNLTVSIVLAKLMGAAGVFLGTILSSLVVYLYSYPKYVCKPLFGMGYGQYVGQTLRHLLVLLGILGMTELCIRPMAGWSPVPNLLASGTVAVILFHAVFFLLYGRSEEMKYYWMLVKNKVRK</sequence>
<dbReference type="AlphaFoldDB" id="A0AAE2ZYP8"/>
<evidence type="ECO:0000256" key="4">
    <source>
        <dbReference type="ARBA" id="ARBA00022989"/>
    </source>
</evidence>
<keyword evidence="3 6" id="KW-0812">Transmembrane</keyword>
<dbReference type="PANTHER" id="PTHR30250:SF26">
    <property type="entry name" value="PSMA PROTEIN"/>
    <property type="match status" value="1"/>
</dbReference>
<dbReference type="EMBL" id="JAJEPV010000022">
    <property type="protein sequence ID" value="MCC2119922.1"/>
    <property type="molecule type" value="Genomic_DNA"/>
</dbReference>
<keyword evidence="8" id="KW-1185">Reference proteome</keyword>
<evidence type="ECO:0000313" key="7">
    <source>
        <dbReference type="EMBL" id="MCC2119922.1"/>
    </source>
</evidence>
<feature type="transmembrane region" description="Helical" evidence="6">
    <location>
        <begin position="91"/>
        <end position="110"/>
    </location>
</feature>
<feature type="transmembrane region" description="Helical" evidence="6">
    <location>
        <begin position="307"/>
        <end position="326"/>
    </location>
</feature>
<evidence type="ECO:0000256" key="2">
    <source>
        <dbReference type="ARBA" id="ARBA00022475"/>
    </source>
</evidence>
<protein>
    <recommendedName>
        <fullName evidence="9">Membrane protein involved in the export of O-antigen and teichoic acid</fullName>
    </recommendedName>
</protein>
<dbReference type="PANTHER" id="PTHR30250">
    <property type="entry name" value="PST FAMILY PREDICTED COLANIC ACID TRANSPORTER"/>
    <property type="match status" value="1"/>
</dbReference>
<reference evidence="7 8" key="1">
    <citation type="submission" date="2021-10" db="EMBL/GenBank/DDBJ databases">
        <title>Anaerobic single-cell dispensing facilitates the cultivation of human gut bacteria.</title>
        <authorList>
            <person name="Afrizal A."/>
        </authorList>
    </citation>
    <scope>NUCLEOTIDE SEQUENCE [LARGE SCALE GENOMIC DNA]</scope>
    <source>
        <strain evidence="7 8">CLA-AA-H273</strain>
    </source>
</reference>
<name>A0AAE2ZYP8_9FIRM</name>
<evidence type="ECO:0000256" key="6">
    <source>
        <dbReference type="SAM" id="Phobius"/>
    </source>
</evidence>
<feature type="transmembrane region" description="Helical" evidence="6">
    <location>
        <begin position="467"/>
        <end position="487"/>
    </location>
</feature>
<gene>
    <name evidence="7" type="ORF">LKD75_10035</name>
</gene>
<feature type="transmembrane region" description="Helical" evidence="6">
    <location>
        <begin position="47"/>
        <end position="70"/>
    </location>
</feature>
<proteinExistence type="predicted"/>
<feature type="transmembrane region" description="Helical" evidence="6">
    <location>
        <begin position="7"/>
        <end position="27"/>
    </location>
</feature>
<feature type="transmembrane region" description="Helical" evidence="6">
    <location>
        <begin position="437"/>
        <end position="455"/>
    </location>
</feature>
<keyword evidence="5 6" id="KW-0472">Membrane</keyword>
<feature type="transmembrane region" description="Helical" evidence="6">
    <location>
        <begin position="395"/>
        <end position="417"/>
    </location>
</feature>
<evidence type="ECO:0000256" key="1">
    <source>
        <dbReference type="ARBA" id="ARBA00004651"/>
    </source>
</evidence>
<accession>A0AAE2ZYP8</accession>
<comment type="subcellular location">
    <subcellularLocation>
        <location evidence="1">Cell membrane</location>
        <topology evidence="1">Multi-pass membrane protein</topology>
    </subcellularLocation>
</comment>
<organism evidence="7 8">
    <name type="scientific">Waltera acetigignens</name>
    <dbReference type="NCBI Taxonomy" id="2981769"/>
    <lineage>
        <taxon>Bacteria</taxon>
        <taxon>Bacillati</taxon>
        <taxon>Bacillota</taxon>
        <taxon>Clostridia</taxon>
        <taxon>Lachnospirales</taxon>
        <taxon>Lachnospiraceae</taxon>
        <taxon>Waltera</taxon>
    </lineage>
</organism>
<feature type="transmembrane region" description="Helical" evidence="6">
    <location>
        <begin position="122"/>
        <end position="142"/>
    </location>
</feature>
<evidence type="ECO:0000256" key="5">
    <source>
        <dbReference type="ARBA" id="ARBA00023136"/>
    </source>
</evidence>
<keyword evidence="2" id="KW-1003">Cell membrane</keyword>